<dbReference type="SUPFAM" id="SSF46785">
    <property type="entry name" value="Winged helix' DNA-binding domain"/>
    <property type="match status" value="1"/>
</dbReference>
<feature type="transmembrane region" description="Helical" evidence="5">
    <location>
        <begin position="235"/>
        <end position="259"/>
    </location>
</feature>
<dbReference type="GO" id="GO:0003700">
    <property type="term" value="F:DNA-binding transcription factor activity"/>
    <property type="evidence" value="ECO:0007669"/>
    <property type="project" value="InterPro"/>
</dbReference>
<keyword evidence="5" id="KW-1133">Transmembrane helix</keyword>
<dbReference type="Gene3D" id="3.40.190.10">
    <property type="entry name" value="Periplasmic binding protein-like II"/>
    <property type="match status" value="2"/>
</dbReference>
<comment type="similarity">
    <text evidence="1">Belongs to the LysR transcriptional regulatory family.</text>
</comment>
<dbReference type="Pfam" id="PF03466">
    <property type="entry name" value="LysR_substrate"/>
    <property type="match status" value="1"/>
</dbReference>
<keyword evidence="3" id="KW-0238">DNA-binding</keyword>
<keyword evidence="5" id="KW-0812">Transmembrane</keyword>
<dbReference type="PRINTS" id="PR00039">
    <property type="entry name" value="HTHLYSR"/>
</dbReference>
<keyword evidence="8" id="KW-1185">Reference proteome</keyword>
<keyword evidence="5" id="KW-0472">Membrane</keyword>
<comment type="caution">
    <text evidence="7">The sequence shown here is derived from an EMBL/GenBank/DDBJ whole genome shotgun (WGS) entry which is preliminary data.</text>
</comment>
<dbReference type="OrthoDB" id="8437302at2"/>
<evidence type="ECO:0000256" key="3">
    <source>
        <dbReference type="ARBA" id="ARBA00023125"/>
    </source>
</evidence>
<dbReference type="Proteomes" id="UP000286997">
    <property type="component" value="Unassembled WGS sequence"/>
</dbReference>
<dbReference type="InterPro" id="IPR050950">
    <property type="entry name" value="HTH-type_LysR_regulators"/>
</dbReference>
<dbReference type="FunFam" id="1.10.10.10:FF:000001">
    <property type="entry name" value="LysR family transcriptional regulator"/>
    <property type="match status" value="1"/>
</dbReference>
<dbReference type="Gene3D" id="1.10.10.10">
    <property type="entry name" value="Winged helix-like DNA-binding domain superfamily/Winged helix DNA-binding domain"/>
    <property type="match status" value="1"/>
</dbReference>
<protein>
    <submittedName>
        <fullName evidence="7">LysR family transcriptional regulator</fullName>
    </submittedName>
</protein>
<dbReference type="GO" id="GO:0003677">
    <property type="term" value="F:DNA binding"/>
    <property type="evidence" value="ECO:0007669"/>
    <property type="project" value="UniProtKB-KW"/>
</dbReference>
<organism evidence="7 8">
    <name type="scientific">Methylobacterium oryzihabitans</name>
    <dbReference type="NCBI Taxonomy" id="2499852"/>
    <lineage>
        <taxon>Bacteria</taxon>
        <taxon>Pseudomonadati</taxon>
        <taxon>Pseudomonadota</taxon>
        <taxon>Alphaproteobacteria</taxon>
        <taxon>Hyphomicrobiales</taxon>
        <taxon>Methylobacteriaceae</taxon>
        <taxon>Methylobacterium</taxon>
    </lineage>
</organism>
<dbReference type="CDD" id="cd08440">
    <property type="entry name" value="PBP2_LTTR_like_4"/>
    <property type="match status" value="1"/>
</dbReference>
<evidence type="ECO:0000256" key="5">
    <source>
        <dbReference type="SAM" id="Phobius"/>
    </source>
</evidence>
<dbReference type="SUPFAM" id="SSF53850">
    <property type="entry name" value="Periplasmic binding protein-like II"/>
    <property type="match status" value="1"/>
</dbReference>
<evidence type="ECO:0000256" key="1">
    <source>
        <dbReference type="ARBA" id="ARBA00009437"/>
    </source>
</evidence>
<dbReference type="GO" id="GO:0005829">
    <property type="term" value="C:cytosol"/>
    <property type="evidence" value="ECO:0007669"/>
    <property type="project" value="TreeGrafter"/>
</dbReference>
<keyword evidence="4" id="KW-0804">Transcription</keyword>
<feature type="domain" description="HTH lysR-type" evidence="6">
    <location>
        <begin position="5"/>
        <end position="62"/>
    </location>
</feature>
<keyword evidence="2" id="KW-0805">Transcription regulation</keyword>
<evidence type="ECO:0000313" key="8">
    <source>
        <dbReference type="Proteomes" id="UP000286997"/>
    </source>
</evidence>
<proteinExistence type="inferred from homology"/>
<evidence type="ECO:0000259" key="6">
    <source>
        <dbReference type="PROSITE" id="PS50931"/>
    </source>
</evidence>
<dbReference type="InterPro" id="IPR036390">
    <property type="entry name" value="WH_DNA-bd_sf"/>
</dbReference>
<dbReference type="PANTHER" id="PTHR30419:SF8">
    <property type="entry name" value="NITROGEN ASSIMILATION TRANSCRIPTIONAL ACTIVATOR-RELATED"/>
    <property type="match status" value="1"/>
</dbReference>
<dbReference type="InterPro" id="IPR000847">
    <property type="entry name" value="LysR_HTH_N"/>
</dbReference>
<dbReference type="PROSITE" id="PS50931">
    <property type="entry name" value="HTH_LYSR"/>
    <property type="match status" value="1"/>
</dbReference>
<dbReference type="InterPro" id="IPR005119">
    <property type="entry name" value="LysR_subst-bd"/>
</dbReference>
<evidence type="ECO:0000256" key="2">
    <source>
        <dbReference type="ARBA" id="ARBA00023015"/>
    </source>
</evidence>
<dbReference type="PANTHER" id="PTHR30419">
    <property type="entry name" value="HTH-TYPE TRANSCRIPTIONAL REGULATOR YBHD"/>
    <property type="match status" value="1"/>
</dbReference>
<sequence length="300" mass="31898">MRMNFTPQQLTAFLHLARSGSFGEAARRHGVSQPALSRTIQQMEAALGRRLFDRTTRSVVPTPTGLELRRIAETLVAEFDSAADDLARFVEGRSGRVAVAALPSIAAVLLAPAIARFRERHPEVEVAVLDGLSGPVLDAVAAGGADLGLTIRPPAQATLVYRPLLADEFGLVCRPEDAPAGEGPLPWSVFEGRPFVAMAPASSVRQMTDAAFLQAGLAVPPLYGCAFLGTVGPMVAAGLGLTALPRLTLPLLGSFGLVWRRLERPVMRRPMGVVTRAGRSPAPAVLAFLAELERQAKAMR</sequence>
<dbReference type="Pfam" id="PF00126">
    <property type="entry name" value="HTH_1"/>
    <property type="match status" value="1"/>
</dbReference>
<dbReference type="EMBL" id="SACP01000011">
    <property type="protein sequence ID" value="RVU17714.1"/>
    <property type="molecule type" value="Genomic_DNA"/>
</dbReference>
<feature type="transmembrane region" description="Helical" evidence="5">
    <location>
        <begin position="210"/>
        <end position="229"/>
    </location>
</feature>
<dbReference type="InterPro" id="IPR036388">
    <property type="entry name" value="WH-like_DNA-bd_sf"/>
</dbReference>
<accession>A0A437P639</accession>
<evidence type="ECO:0000256" key="4">
    <source>
        <dbReference type="ARBA" id="ARBA00023163"/>
    </source>
</evidence>
<evidence type="ECO:0000313" key="7">
    <source>
        <dbReference type="EMBL" id="RVU17714.1"/>
    </source>
</evidence>
<reference evidence="7 8" key="1">
    <citation type="submission" date="2019-01" db="EMBL/GenBank/DDBJ databases">
        <authorList>
            <person name="Chen W.-M."/>
        </authorList>
    </citation>
    <scope>NUCLEOTIDE SEQUENCE [LARGE SCALE GENOMIC DNA]</scope>
    <source>
        <strain evidence="7 8">TER-1</strain>
    </source>
</reference>
<gene>
    <name evidence="7" type="ORF">EOE48_12590</name>
</gene>
<name>A0A437P639_9HYPH</name>
<dbReference type="AlphaFoldDB" id="A0A437P639"/>